<sequence>MYAFRVVSEPGFSTMPASMPSTSAMTLERVRHVRDSMPEGGMFEGKEWRISPEAFPLEEAQVRIIEALGTAALAFQRACNRLYFESAEGGSHAWVARLLDQGKPERMVALGRKSWREEVPRVIRPDLILTETGLSITELDNLPGGIGLTGWLGETYATLGENIVGGASGMVEGFANAFPGYDILVSRESQGYQPEMEWLNARMRAKGLPTGRVFNPWTVHASQLAGLDIYRFFELWDLDNVEHSAEILAMAERGEIRISPPLKPFLEEKLWLGLFWSPALQEWWEKNLSPEHLTLLKQCIPYGWVLDPVKLPLHAEWPRLGIHSWEEMKKFGNKERELVIKISGWSEKSWGSRGVNIGHDLSTEGWAAAIDEALAAFPTNPHLMQRFHRGRVIAHPVWDEAKQEAVMMQGRVRLCPYYFVQGDEAKLSGVLATIVPADKKILHGMSDAMLVPCGVS</sequence>
<protein>
    <recommendedName>
        <fullName evidence="3">Glutathionylspermidine synthase</fullName>
    </recommendedName>
</protein>
<comment type="caution">
    <text evidence="1">The sequence shown here is derived from an EMBL/GenBank/DDBJ whole genome shotgun (WGS) entry which is preliminary data.</text>
</comment>
<name>A0A366HMI7_9BACT</name>
<proteinExistence type="predicted"/>
<dbReference type="Proteomes" id="UP000253426">
    <property type="component" value="Unassembled WGS sequence"/>
</dbReference>
<evidence type="ECO:0000313" key="1">
    <source>
        <dbReference type="EMBL" id="RBP43656.1"/>
    </source>
</evidence>
<evidence type="ECO:0000313" key="2">
    <source>
        <dbReference type="Proteomes" id="UP000253426"/>
    </source>
</evidence>
<dbReference type="AlphaFoldDB" id="A0A366HMI7"/>
<keyword evidence="2" id="KW-1185">Reference proteome</keyword>
<gene>
    <name evidence="1" type="ORF">DES53_10554</name>
</gene>
<reference evidence="1 2" key="1">
    <citation type="submission" date="2018-06" db="EMBL/GenBank/DDBJ databases">
        <title>Genomic Encyclopedia of Type Strains, Phase IV (KMG-IV): sequencing the most valuable type-strain genomes for metagenomic binning, comparative biology and taxonomic classification.</title>
        <authorList>
            <person name="Goeker M."/>
        </authorList>
    </citation>
    <scope>NUCLEOTIDE SEQUENCE [LARGE SCALE GENOMIC DNA]</scope>
    <source>
        <strain evidence="1 2">DSM 25532</strain>
    </source>
</reference>
<accession>A0A366HMI7</accession>
<evidence type="ECO:0008006" key="3">
    <source>
        <dbReference type="Google" id="ProtNLM"/>
    </source>
</evidence>
<organism evidence="1 2">
    <name type="scientific">Roseimicrobium gellanilyticum</name>
    <dbReference type="NCBI Taxonomy" id="748857"/>
    <lineage>
        <taxon>Bacteria</taxon>
        <taxon>Pseudomonadati</taxon>
        <taxon>Verrucomicrobiota</taxon>
        <taxon>Verrucomicrobiia</taxon>
        <taxon>Verrucomicrobiales</taxon>
        <taxon>Verrucomicrobiaceae</taxon>
        <taxon>Roseimicrobium</taxon>
    </lineage>
</organism>
<dbReference type="EMBL" id="QNRR01000005">
    <property type="protein sequence ID" value="RBP43656.1"/>
    <property type="molecule type" value="Genomic_DNA"/>
</dbReference>